<protein>
    <recommendedName>
        <fullName evidence="2">F-box domain-containing protein</fullName>
    </recommendedName>
</protein>
<dbReference type="SUPFAM" id="SSF81383">
    <property type="entry name" value="F-box domain"/>
    <property type="match status" value="1"/>
</dbReference>
<evidence type="ECO:0000256" key="1">
    <source>
        <dbReference type="SAM" id="MobiDB-lite"/>
    </source>
</evidence>
<dbReference type="Pfam" id="PF00646">
    <property type="entry name" value="F-box"/>
    <property type="match status" value="1"/>
</dbReference>
<sequence length="340" mass="39476">MAGPQIANDDIDPDDRQNDDDDTEPLVDLTQSLQLHSRRSERLRKKGAKKAERASAAGSMSGFLDLPYELMMTIICSLRPRNVFILMRVNKPLRQLILAEEGYISTQIIQLRYGCLEKCFRRPVLMEQVDPSFRSALQSADRPEMVSVYKKPFQHVQPPDQSVLCTCMTCLARWNCLCVAVDFAHWQGNLDRGEPIPVIERGRSPEWNSRLVAANAAVVLHALRSDLWYAAVLEAHLSSTMGSIKRHAANKGNRRTRFRMTDDDMRRGTADFLERGGPPTVDFPFVRDNYYILESFMPHRSWVKEQDRWIYMPAEQHEKDLEIAVRWETWWKQNLQRRRD</sequence>
<feature type="compositionally biased region" description="Acidic residues" evidence="1">
    <location>
        <begin position="9"/>
        <end position="24"/>
    </location>
</feature>
<organism evidence="3 4">
    <name type="scientific">Apodospora peruviana</name>
    <dbReference type="NCBI Taxonomy" id="516989"/>
    <lineage>
        <taxon>Eukaryota</taxon>
        <taxon>Fungi</taxon>
        <taxon>Dikarya</taxon>
        <taxon>Ascomycota</taxon>
        <taxon>Pezizomycotina</taxon>
        <taxon>Sordariomycetes</taxon>
        <taxon>Sordariomycetidae</taxon>
        <taxon>Sordariales</taxon>
        <taxon>Lasiosphaeriaceae</taxon>
        <taxon>Apodospora</taxon>
    </lineage>
</organism>
<name>A0AAE0LYX8_9PEZI</name>
<dbReference type="AlphaFoldDB" id="A0AAE0LYX8"/>
<reference evidence="3" key="1">
    <citation type="journal article" date="2023" name="Mol. Phylogenet. Evol.">
        <title>Genome-scale phylogeny and comparative genomics of the fungal order Sordariales.</title>
        <authorList>
            <person name="Hensen N."/>
            <person name="Bonometti L."/>
            <person name="Westerberg I."/>
            <person name="Brannstrom I.O."/>
            <person name="Guillou S."/>
            <person name="Cros-Aarteil S."/>
            <person name="Calhoun S."/>
            <person name="Haridas S."/>
            <person name="Kuo A."/>
            <person name="Mondo S."/>
            <person name="Pangilinan J."/>
            <person name="Riley R."/>
            <person name="LaButti K."/>
            <person name="Andreopoulos B."/>
            <person name="Lipzen A."/>
            <person name="Chen C."/>
            <person name="Yan M."/>
            <person name="Daum C."/>
            <person name="Ng V."/>
            <person name="Clum A."/>
            <person name="Steindorff A."/>
            <person name="Ohm R.A."/>
            <person name="Martin F."/>
            <person name="Silar P."/>
            <person name="Natvig D.O."/>
            <person name="Lalanne C."/>
            <person name="Gautier V."/>
            <person name="Ament-Velasquez S.L."/>
            <person name="Kruys A."/>
            <person name="Hutchinson M.I."/>
            <person name="Powell A.J."/>
            <person name="Barry K."/>
            <person name="Miller A.N."/>
            <person name="Grigoriev I.V."/>
            <person name="Debuchy R."/>
            <person name="Gladieux P."/>
            <person name="Hiltunen Thoren M."/>
            <person name="Johannesson H."/>
        </authorList>
    </citation>
    <scope>NUCLEOTIDE SEQUENCE</scope>
    <source>
        <strain evidence="3">CBS 118394</strain>
    </source>
</reference>
<keyword evidence="4" id="KW-1185">Reference proteome</keyword>
<gene>
    <name evidence="3" type="ORF">B0H66DRAFT_486611</name>
</gene>
<dbReference type="EMBL" id="JAUEDM010000010">
    <property type="protein sequence ID" value="KAK3312034.1"/>
    <property type="molecule type" value="Genomic_DNA"/>
</dbReference>
<feature type="domain" description="F-box" evidence="2">
    <location>
        <begin position="60"/>
        <end position="106"/>
    </location>
</feature>
<evidence type="ECO:0000313" key="3">
    <source>
        <dbReference type="EMBL" id="KAK3312034.1"/>
    </source>
</evidence>
<feature type="region of interest" description="Disordered" evidence="1">
    <location>
        <begin position="1"/>
        <end position="24"/>
    </location>
</feature>
<comment type="caution">
    <text evidence="3">The sequence shown here is derived from an EMBL/GenBank/DDBJ whole genome shotgun (WGS) entry which is preliminary data.</text>
</comment>
<accession>A0AAE0LYX8</accession>
<evidence type="ECO:0000313" key="4">
    <source>
        <dbReference type="Proteomes" id="UP001283341"/>
    </source>
</evidence>
<reference evidence="3" key="2">
    <citation type="submission" date="2023-06" db="EMBL/GenBank/DDBJ databases">
        <authorList>
            <consortium name="Lawrence Berkeley National Laboratory"/>
            <person name="Haridas S."/>
            <person name="Hensen N."/>
            <person name="Bonometti L."/>
            <person name="Westerberg I."/>
            <person name="Brannstrom I.O."/>
            <person name="Guillou S."/>
            <person name="Cros-Aarteil S."/>
            <person name="Calhoun S."/>
            <person name="Kuo A."/>
            <person name="Mondo S."/>
            <person name="Pangilinan J."/>
            <person name="Riley R."/>
            <person name="Labutti K."/>
            <person name="Andreopoulos B."/>
            <person name="Lipzen A."/>
            <person name="Chen C."/>
            <person name="Yanf M."/>
            <person name="Daum C."/>
            <person name="Ng V."/>
            <person name="Clum A."/>
            <person name="Steindorff A."/>
            <person name="Ohm R."/>
            <person name="Martin F."/>
            <person name="Silar P."/>
            <person name="Natvig D."/>
            <person name="Lalanne C."/>
            <person name="Gautier V."/>
            <person name="Ament-Velasquez S.L."/>
            <person name="Kruys A."/>
            <person name="Hutchinson M.I."/>
            <person name="Powell A.J."/>
            <person name="Barry K."/>
            <person name="Miller A.N."/>
            <person name="Grigoriev I.V."/>
            <person name="Debuchy R."/>
            <person name="Gladieux P."/>
            <person name="Thoren M.H."/>
            <person name="Johannesson H."/>
        </authorList>
    </citation>
    <scope>NUCLEOTIDE SEQUENCE</scope>
    <source>
        <strain evidence="3">CBS 118394</strain>
    </source>
</reference>
<evidence type="ECO:0000259" key="2">
    <source>
        <dbReference type="PROSITE" id="PS50181"/>
    </source>
</evidence>
<dbReference type="PROSITE" id="PS50181">
    <property type="entry name" value="FBOX"/>
    <property type="match status" value="1"/>
</dbReference>
<proteinExistence type="predicted"/>
<dbReference type="InterPro" id="IPR036047">
    <property type="entry name" value="F-box-like_dom_sf"/>
</dbReference>
<dbReference type="InterPro" id="IPR001810">
    <property type="entry name" value="F-box_dom"/>
</dbReference>
<dbReference type="Proteomes" id="UP001283341">
    <property type="component" value="Unassembled WGS sequence"/>
</dbReference>